<proteinExistence type="inferred from homology"/>
<dbReference type="RefSeq" id="WP_369600269.1">
    <property type="nucleotide sequence ID" value="NZ_CP154858.1"/>
</dbReference>
<protein>
    <recommendedName>
        <fullName evidence="3">Probable chemoreceptor glutamine deamidase CheD</fullName>
        <ecNumber evidence="3">3.5.1.44</ecNumber>
    </recommendedName>
</protein>
<dbReference type="Gene3D" id="3.30.1330.200">
    <property type="match status" value="1"/>
</dbReference>
<dbReference type="SUPFAM" id="SSF64438">
    <property type="entry name" value="CNF1/YfiH-like putative cysteine hydrolases"/>
    <property type="match status" value="1"/>
</dbReference>
<keyword evidence="2 3" id="KW-0378">Hydrolase</keyword>
<dbReference type="HAMAP" id="MF_01440">
    <property type="entry name" value="CheD"/>
    <property type="match status" value="1"/>
</dbReference>
<name>A0AB39USG2_9GAMM</name>
<accession>A0AB39USG2</accession>
<sequence length="208" mass="23197">MRPGKKALPFAPTPGFEHVNRFWDKRRERVMVKLLPGEFYVTCQNELIGTVLGSCIAACVRDPEAGCGGMNHFMLPHSDDGPTELLSAAFRYGNHAMEHLINALLKMGARRGRLEFKLFGGAKVVAGISDVGERNIEFIERYLQLEGYRAVAADLGGQQPRKIIYDPLSGKVLLKRLESLHNDTLIQRETRYRGTLDQGPVAGEVDLF</sequence>
<dbReference type="PANTHER" id="PTHR35147">
    <property type="entry name" value="CHEMORECEPTOR GLUTAMINE DEAMIDASE CHED-RELATED"/>
    <property type="match status" value="1"/>
</dbReference>
<dbReference type="NCBIfam" id="NF010013">
    <property type="entry name" value="PRK13487.1"/>
    <property type="match status" value="1"/>
</dbReference>
<dbReference type="PANTHER" id="PTHR35147:SF2">
    <property type="entry name" value="CHEMORECEPTOR GLUTAMINE DEAMIDASE CHED-RELATED"/>
    <property type="match status" value="1"/>
</dbReference>
<evidence type="ECO:0000256" key="3">
    <source>
        <dbReference type="HAMAP-Rule" id="MF_01440"/>
    </source>
</evidence>
<evidence type="ECO:0000256" key="1">
    <source>
        <dbReference type="ARBA" id="ARBA00022500"/>
    </source>
</evidence>
<keyword evidence="1 3" id="KW-0145">Chemotaxis</keyword>
<organism evidence="4">
    <name type="scientific">Thermohahella caldifontis</name>
    <dbReference type="NCBI Taxonomy" id="3142973"/>
    <lineage>
        <taxon>Bacteria</taxon>
        <taxon>Pseudomonadati</taxon>
        <taxon>Pseudomonadota</taxon>
        <taxon>Gammaproteobacteria</taxon>
        <taxon>Oceanospirillales</taxon>
        <taxon>Hahellaceae</taxon>
        <taxon>Thermohahella</taxon>
    </lineage>
</organism>
<evidence type="ECO:0000256" key="2">
    <source>
        <dbReference type="ARBA" id="ARBA00022801"/>
    </source>
</evidence>
<dbReference type="InterPro" id="IPR011324">
    <property type="entry name" value="Cytotoxic_necrot_fac-like_cat"/>
</dbReference>
<dbReference type="EMBL" id="CP154858">
    <property type="protein sequence ID" value="XDT71231.1"/>
    <property type="molecule type" value="Genomic_DNA"/>
</dbReference>
<reference evidence="4" key="1">
    <citation type="submission" date="2024-05" db="EMBL/GenBank/DDBJ databases">
        <title>Genome sequencing of novel strain.</title>
        <authorList>
            <person name="Ganbat D."/>
            <person name="Ganbat S."/>
            <person name="Lee S.-J."/>
        </authorList>
    </citation>
    <scope>NUCLEOTIDE SEQUENCE</scope>
    <source>
        <strain evidence="4">SMD15-11</strain>
    </source>
</reference>
<dbReference type="EC" id="3.5.1.44" evidence="3"/>
<comment type="function">
    <text evidence="3">Probably deamidates glutamine residues to glutamate on methyl-accepting chemotaxis receptors (MCPs), playing an important role in chemotaxis.</text>
</comment>
<dbReference type="GO" id="GO:0050568">
    <property type="term" value="F:protein-glutamine glutaminase activity"/>
    <property type="evidence" value="ECO:0007669"/>
    <property type="project" value="UniProtKB-UniRule"/>
</dbReference>
<dbReference type="Pfam" id="PF03975">
    <property type="entry name" value="CheD"/>
    <property type="match status" value="1"/>
</dbReference>
<evidence type="ECO:0000313" key="4">
    <source>
        <dbReference type="EMBL" id="XDT71231.1"/>
    </source>
</evidence>
<dbReference type="GO" id="GO:0006935">
    <property type="term" value="P:chemotaxis"/>
    <property type="evidence" value="ECO:0007669"/>
    <property type="project" value="UniProtKB-UniRule"/>
</dbReference>
<dbReference type="KEGG" id="tcd:AAIA72_10480"/>
<dbReference type="CDD" id="cd16352">
    <property type="entry name" value="CheD"/>
    <property type="match status" value="1"/>
</dbReference>
<comment type="similarity">
    <text evidence="3">Belongs to the CheD family.</text>
</comment>
<dbReference type="InterPro" id="IPR038592">
    <property type="entry name" value="CheD-like_sf"/>
</dbReference>
<comment type="catalytic activity">
    <reaction evidence="3">
        <text>L-glutaminyl-[protein] + H2O = L-glutamyl-[protein] + NH4(+)</text>
        <dbReference type="Rhea" id="RHEA:16441"/>
        <dbReference type="Rhea" id="RHEA-COMP:10207"/>
        <dbReference type="Rhea" id="RHEA-COMP:10208"/>
        <dbReference type="ChEBI" id="CHEBI:15377"/>
        <dbReference type="ChEBI" id="CHEBI:28938"/>
        <dbReference type="ChEBI" id="CHEBI:29973"/>
        <dbReference type="ChEBI" id="CHEBI:30011"/>
        <dbReference type="EC" id="3.5.1.44"/>
    </reaction>
</comment>
<dbReference type="InterPro" id="IPR005659">
    <property type="entry name" value="Chemorcpt_Glu_NH3ase_CheD"/>
</dbReference>
<gene>
    <name evidence="3 4" type="primary">cheD</name>
    <name evidence="4" type="ORF">AAIA72_10480</name>
</gene>
<dbReference type="AlphaFoldDB" id="A0AB39USG2"/>